<sequence length="155" mass="16542">STKIRAVSLAAGGSWTCFIIGLLESAASLLAPGSASRRNRPNYPALDESAIRSPDPPAHGTVRCTARKPGPYTRIRSNRPSPPSFKRSCRRSHQRANTPPRVVAEREPSSLRTATSTAGACPGCAQMKLRLKEELANRLAAAAGDALEHGRGCER</sequence>
<feature type="transmembrane region" description="Helical" evidence="2">
    <location>
        <begin position="6"/>
        <end position="31"/>
    </location>
</feature>
<evidence type="ECO:0000256" key="2">
    <source>
        <dbReference type="SAM" id="Phobius"/>
    </source>
</evidence>
<evidence type="ECO:0000313" key="3">
    <source>
        <dbReference type="Proteomes" id="UP000095280"/>
    </source>
</evidence>
<keyword evidence="2" id="KW-0812">Transmembrane</keyword>
<protein>
    <submittedName>
        <fullName evidence="4">Os01g0778700 protein</fullName>
    </submittedName>
</protein>
<dbReference type="Proteomes" id="UP000095280">
    <property type="component" value="Unplaced"/>
</dbReference>
<keyword evidence="3" id="KW-1185">Reference proteome</keyword>
<reference evidence="4" key="1">
    <citation type="submission" date="2016-11" db="UniProtKB">
        <authorList>
            <consortium name="WormBaseParasite"/>
        </authorList>
    </citation>
    <scope>IDENTIFICATION</scope>
</reference>
<keyword evidence="2" id="KW-1133">Transmembrane helix</keyword>
<organism evidence="3 4">
    <name type="scientific">Macrostomum lignano</name>
    <dbReference type="NCBI Taxonomy" id="282301"/>
    <lineage>
        <taxon>Eukaryota</taxon>
        <taxon>Metazoa</taxon>
        <taxon>Spiralia</taxon>
        <taxon>Lophotrochozoa</taxon>
        <taxon>Platyhelminthes</taxon>
        <taxon>Rhabditophora</taxon>
        <taxon>Macrostomorpha</taxon>
        <taxon>Macrostomida</taxon>
        <taxon>Macrostomidae</taxon>
        <taxon>Macrostomum</taxon>
    </lineage>
</organism>
<name>A0A1I8FFZ8_9PLAT</name>
<dbReference type="AlphaFoldDB" id="A0A1I8FFZ8"/>
<keyword evidence="2" id="KW-0472">Membrane</keyword>
<proteinExistence type="predicted"/>
<dbReference type="WBParaSite" id="maker-unitig_33170-snap-gene-0.2-mRNA-1">
    <property type="protein sequence ID" value="maker-unitig_33170-snap-gene-0.2-mRNA-1"/>
    <property type="gene ID" value="maker-unitig_33170-snap-gene-0.2"/>
</dbReference>
<evidence type="ECO:0000313" key="4">
    <source>
        <dbReference type="WBParaSite" id="maker-unitig_33170-snap-gene-0.2-mRNA-1"/>
    </source>
</evidence>
<feature type="region of interest" description="Disordered" evidence="1">
    <location>
        <begin position="32"/>
        <end position="119"/>
    </location>
</feature>
<accession>A0A1I8FFZ8</accession>
<evidence type="ECO:0000256" key="1">
    <source>
        <dbReference type="SAM" id="MobiDB-lite"/>
    </source>
</evidence>